<dbReference type="EMBL" id="VSRR010039338">
    <property type="protein sequence ID" value="MPC74633.1"/>
    <property type="molecule type" value="Genomic_DNA"/>
</dbReference>
<evidence type="ECO:0000256" key="1">
    <source>
        <dbReference type="SAM" id="MobiDB-lite"/>
    </source>
</evidence>
<evidence type="ECO:0000313" key="3">
    <source>
        <dbReference type="Proteomes" id="UP000324222"/>
    </source>
</evidence>
<name>A0A5B7HXG2_PORTR</name>
<reference evidence="2 3" key="1">
    <citation type="submission" date="2019-05" db="EMBL/GenBank/DDBJ databases">
        <title>Another draft genome of Portunus trituberculatus and its Hox gene families provides insights of decapod evolution.</title>
        <authorList>
            <person name="Jeong J.-H."/>
            <person name="Song I."/>
            <person name="Kim S."/>
            <person name="Choi T."/>
            <person name="Kim D."/>
            <person name="Ryu S."/>
            <person name="Kim W."/>
        </authorList>
    </citation>
    <scope>NUCLEOTIDE SEQUENCE [LARGE SCALE GENOMIC DNA]</scope>
    <source>
        <tissue evidence="2">Muscle</tissue>
    </source>
</reference>
<comment type="caution">
    <text evidence="2">The sequence shown here is derived from an EMBL/GenBank/DDBJ whole genome shotgun (WGS) entry which is preliminary data.</text>
</comment>
<gene>
    <name evidence="2" type="ORF">E2C01_069001</name>
</gene>
<sequence length="121" mass="13366">MLLHDNTKQLSPTLRHPSQDVTASQQFTTAWHIRVASLEHFTPLTRRRIPRFITACKIQAAPVHAFSASHPLSPIRAAALHTHFRHTSQHILNTTVITPAPGPALAPLHNTAKGKHSSLTM</sequence>
<keyword evidence="3" id="KW-1185">Reference proteome</keyword>
<dbReference type="Proteomes" id="UP000324222">
    <property type="component" value="Unassembled WGS sequence"/>
</dbReference>
<proteinExistence type="predicted"/>
<accession>A0A5B7HXG2</accession>
<organism evidence="2 3">
    <name type="scientific">Portunus trituberculatus</name>
    <name type="common">Swimming crab</name>
    <name type="synonym">Neptunus trituberculatus</name>
    <dbReference type="NCBI Taxonomy" id="210409"/>
    <lineage>
        <taxon>Eukaryota</taxon>
        <taxon>Metazoa</taxon>
        <taxon>Ecdysozoa</taxon>
        <taxon>Arthropoda</taxon>
        <taxon>Crustacea</taxon>
        <taxon>Multicrustacea</taxon>
        <taxon>Malacostraca</taxon>
        <taxon>Eumalacostraca</taxon>
        <taxon>Eucarida</taxon>
        <taxon>Decapoda</taxon>
        <taxon>Pleocyemata</taxon>
        <taxon>Brachyura</taxon>
        <taxon>Eubrachyura</taxon>
        <taxon>Portunoidea</taxon>
        <taxon>Portunidae</taxon>
        <taxon>Portuninae</taxon>
        <taxon>Portunus</taxon>
    </lineage>
</organism>
<feature type="region of interest" description="Disordered" evidence="1">
    <location>
        <begin position="1"/>
        <end position="21"/>
    </location>
</feature>
<dbReference type="AlphaFoldDB" id="A0A5B7HXG2"/>
<evidence type="ECO:0000313" key="2">
    <source>
        <dbReference type="EMBL" id="MPC74633.1"/>
    </source>
</evidence>
<protein>
    <submittedName>
        <fullName evidence="2">Uncharacterized protein</fullName>
    </submittedName>
</protein>